<dbReference type="RefSeq" id="WP_183815693.1">
    <property type="nucleotide sequence ID" value="NZ_JACHOB010000001.1"/>
</dbReference>
<accession>A0A840I1N0</accession>
<dbReference type="Proteomes" id="UP000563524">
    <property type="component" value="Unassembled WGS sequence"/>
</dbReference>
<dbReference type="EMBL" id="JACHOB010000001">
    <property type="protein sequence ID" value="MBB4658098.1"/>
    <property type="molecule type" value="Genomic_DNA"/>
</dbReference>
<evidence type="ECO:0000313" key="3">
    <source>
        <dbReference type="Proteomes" id="UP000563524"/>
    </source>
</evidence>
<organism evidence="2 3">
    <name type="scientific">Parvularcula dongshanensis</name>
    <dbReference type="NCBI Taxonomy" id="1173995"/>
    <lineage>
        <taxon>Bacteria</taxon>
        <taxon>Pseudomonadati</taxon>
        <taxon>Pseudomonadota</taxon>
        <taxon>Alphaproteobacteria</taxon>
        <taxon>Parvularculales</taxon>
        <taxon>Parvularculaceae</taxon>
        <taxon>Parvularcula</taxon>
    </lineage>
</organism>
<dbReference type="Pfam" id="PF09650">
    <property type="entry name" value="PHA_gran_rgn"/>
    <property type="match status" value="1"/>
</dbReference>
<dbReference type="InterPro" id="IPR013433">
    <property type="entry name" value="PHA_gran_rgn"/>
</dbReference>
<evidence type="ECO:0000313" key="2">
    <source>
        <dbReference type="EMBL" id="MBB4658098.1"/>
    </source>
</evidence>
<dbReference type="NCBIfam" id="TIGR02610">
    <property type="entry name" value="PHA_gran_rgn"/>
    <property type="match status" value="1"/>
</dbReference>
<keyword evidence="3" id="KW-1185">Reference proteome</keyword>
<comment type="caution">
    <text evidence="2">The sequence shown here is derived from an EMBL/GenBank/DDBJ whole genome shotgun (WGS) entry which is preliminary data.</text>
</comment>
<sequence length="102" mass="11535">MARPVTVTISHEHSKEEARRRLDEGIGKLTSQFGSLAKVKHDWRGDTLDFKVRAMMQSVNGNIDVFDDYVRITVVLPDLLAGMAEKVTNNIQKQGQILLEKK</sequence>
<name>A0A840I1N0_9PROT</name>
<dbReference type="AlphaFoldDB" id="A0A840I1N0"/>
<reference evidence="2 3" key="1">
    <citation type="submission" date="2020-08" db="EMBL/GenBank/DDBJ databases">
        <title>Genomic Encyclopedia of Type Strains, Phase IV (KMG-IV): sequencing the most valuable type-strain genomes for metagenomic binning, comparative biology and taxonomic classification.</title>
        <authorList>
            <person name="Goeker M."/>
        </authorList>
    </citation>
    <scope>NUCLEOTIDE SEQUENCE [LARGE SCALE GENOMIC DNA]</scope>
    <source>
        <strain evidence="2 3">DSM 102850</strain>
    </source>
</reference>
<feature type="region of interest" description="Disordered" evidence="1">
    <location>
        <begin position="1"/>
        <end position="20"/>
    </location>
</feature>
<protein>
    <submittedName>
        <fullName evidence="2">Putative polyhydroxyalkanoate system protein</fullName>
    </submittedName>
</protein>
<proteinExistence type="predicted"/>
<gene>
    <name evidence="2" type="ORF">GGQ59_000598</name>
</gene>
<evidence type="ECO:0000256" key="1">
    <source>
        <dbReference type="SAM" id="MobiDB-lite"/>
    </source>
</evidence>
<feature type="compositionally biased region" description="Basic and acidic residues" evidence="1">
    <location>
        <begin position="10"/>
        <end position="20"/>
    </location>
</feature>